<dbReference type="AlphaFoldDB" id="A0A2N1MJQ6"/>
<sequence>MRVLKNSKHKDSFKTFSPAVIRTYLDCNRARWENTIPRKEVLELFNYILRDKNFDELVGFKMIPLADGTLDTITQSSNSCVYICPDDDIKDKIGEHNIFKNYLNKFVDKSIEFELYKCLYNWQEKDKEKIHCKHPIDFILPCGHVLNNAECWKEENKEEIHCKHLIDIALPCGHVLKNAECWQIQEEPTCMELVTIKLPTCEHCKVMNCTASVDNV</sequence>
<evidence type="ECO:0000313" key="2">
    <source>
        <dbReference type="Proteomes" id="UP000233469"/>
    </source>
</evidence>
<evidence type="ECO:0000313" key="1">
    <source>
        <dbReference type="EMBL" id="PKK61860.1"/>
    </source>
</evidence>
<comment type="caution">
    <text evidence="1">The sequence shown here is derived from an EMBL/GenBank/DDBJ whole genome shotgun (WGS) entry which is preliminary data.</text>
</comment>
<proteinExistence type="predicted"/>
<protein>
    <submittedName>
        <fullName evidence="1">Uncharacterized protein</fullName>
    </submittedName>
</protein>
<organism evidence="1 2">
    <name type="scientific">Rhizophagus irregularis</name>
    <dbReference type="NCBI Taxonomy" id="588596"/>
    <lineage>
        <taxon>Eukaryota</taxon>
        <taxon>Fungi</taxon>
        <taxon>Fungi incertae sedis</taxon>
        <taxon>Mucoromycota</taxon>
        <taxon>Glomeromycotina</taxon>
        <taxon>Glomeromycetes</taxon>
        <taxon>Glomerales</taxon>
        <taxon>Glomeraceae</taxon>
        <taxon>Rhizophagus</taxon>
    </lineage>
</organism>
<gene>
    <name evidence="1" type="ORF">RhiirC2_198308</name>
</gene>
<reference evidence="1 2" key="2">
    <citation type="submission" date="2017-10" db="EMBL/GenBank/DDBJ databases">
        <title>Extensive intraspecific genome diversity in a model arbuscular mycorrhizal fungus.</title>
        <authorList>
            <person name="Chen E.C.H."/>
            <person name="Morin E."/>
            <person name="Baudet D."/>
            <person name="Noel J."/>
            <person name="Ndikumana S."/>
            <person name="Charron P."/>
            <person name="St-Onge C."/>
            <person name="Giorgi J."/>
            <person name="Grigoriev I.V."/>
            <person name="Roux C."/>
            <person name="Martin F.M."/>
            <person name="Corradi N."/>
        </authorList>
    </citation>
    <scope>NUCLEOTIDE SEQUENCE [LARGE SCALE GENOMIC DNA]</scope>
    <source>
        <strain evidence="1 2">C2</strain>
    </source>
</reference>
<dbReference type="Proteomes" id="UP000233469">
    <property type="component" value="Unassembled WGS sequence"/>
</dbReference>
<accession>A0A2N1MJQ6</accession>
<reference evidence="1 2" key="1">
    <citation type="submission" date="2016-04" db="EMBL/GenBank/DDBJ databases">
        <title>Genome analyses suggest a sexual origin of heterokaryosis in a supposedly ancient asexual fungus.</title>
        <authorList>
            <person name="Ropars J."/>
            <person name="Sedzielewska K."/>
            <person name="Noel J."/>
            <person name="Charron P."/>
            <person name="Farinelli L."/>
            <person name="Marton T."/>
            <person name="Kruger M."/>
            <person name="Pelin A."/>
            <person name="Brachmann A."/>
            <person name="Corradi N."/>
        </authorList>
    </citation>
    <scope>NUCLEOTIDE SEQUENCE [LARGE SCALE GENOMIC DNA]</scope>
    <source>
        <strain evidence="1 2">C2</strain>
    </source>
</reference>
<dbReference type="EMBL" id="LLXL01002093">
    <property type="protein sequence ID" value="PKK61860.1"/>
    <property type="molecule type" value="Genomic_DNA"/>
</dbReference>
<name>A0A2N1MJQ6_9GLOM</name>